<gene>
    <name evidence="2" type="ORF">WKI299_LOCUS10075</name>
</gene>
<evidence type="ECO:0000256" key="1">
    <source>
        <dbReference type="SAM" id="MobiDB-lite"/>
    </source>
</evidence>
<dbReference type="Proteomes" id="UP000663856">
    <property type="component" value="Unassembled WGS sequence"/>
</dbReference>
<proteinExistence type="predicted"/>
<comment type="caution">
    <text evidence="2">The sequence shown here is derived from an EMBL/GenBank/DDBJ whole genome shotgun (WGS) entry which is preliminary data.</text>
</comment>
<organism evidence="2 3">
    <name type="scientific">Rotaria magnacalcarata</name>
    <dbReference type="NCBI Taxonomy" id="392030"/>
    <lineage>
        <taxon>Eukaryota</taxon>
        <taxon>Metazoa</taxon>
        <taxon>Spiralia</taxon>
        <taxon>Gnathifera</taxon>
        <taxon>Rotifera</taxon>
        <taxon>Eurotatoria</taxon>
        <taxon>Bdelloidea</taxon>
        <taxon>Philodinida</taxon>
        <taxon>Philodinidae</taxon>
        <taxon>Rotaria</taxon>
    </lineage>
</organism>
<reference evidence="2" key="1">
    <citation type="submission" date="2021-02" db="EMBL/GenBank/DDBJ databases">
        <authorList>
            <person name="Nowell W R."/>
        </authorList>
    </citation>
    <scope>NUCLEOTIDE SEQUENCE</scope>
</reference>
<evidence type="ECO:0000313" key="2">
    <source>
        <dbReference type="EMBL" id="CAF2050631.1"/>
    </source>
</evidence>
<feature type="region of interest" description="Disordered" evidence="1">
    <location>
        <begin position="1"/>
        <end position="34"/>
    </location>
</feature>
<accession>A0A816PMJ4</accession>
<evidence type="ECO:0000313" key="3">
    <source>
        <dbReference type="Proteomes" id="UP000663856"/>
    </source>
</evidence>
<dbReference type="AlphaFoldDB" id="A0A816PMJ4"/>
<name>A0A816PMJ4_9BILA</name>
<dbReference type="EMBL" id="CAJNRF010003453">
    <property type="protein sequence ID" value="CAF2050631.1"/>
    <property type="molecule type" value="Genomic_DNA"/>
</dbReference>
<protein>
    <submittedName>
        <fullName evidence="2">Uncharacterized protein</fullName>
    </submittedName>
</protein>
<sequence>SPLRGSSIDIHPNTRWQQNGLTVAEGNGQGSGAH</sequence>
<feature type="non-terminal residue" evidence="2">
    <location>
        <position position="1"/>
    </location>
</feature>